<evidence type="ECO:0000313" key="10">
    <source>
        <dbReference type="EMBL" id="ESN92564.1"/>
    </source>
</evidence>
<evidence type="ECO:0000256" key="1">
    <source>
        <dbReference type="ARBA" id="ARBA00004167"/>
    </source>
</evidence>
<dbReference type="EMBL" id="AMQM01001741">
    <property type="status" value="NOT_ANNOTATED_CDS"/>
    <property type="molecule type" value="Genomic_DNA"/>
</dbReference>
<evidence type="ECO:0000256" key="5">
    <source>
        <dbReference type="ARBA" id="ARBA00022989"/>
    </source>
</evidence>
<dbReference type="RefSeq" id="XP_009028825.1">
    <property type="nucleotide sequence ID" value="XM_009030577.1"/>
</dbReference>
<evidence type="ECO:0000256" key="4">
    <source>
        <dbReference type="ARBA" id="ARBA00022837"/>
    </source>
</evidence>
<dbReference type="InterPro" id="IPR015919">
    <property type="entry name" value="Cadherin-like_sf"/>
</dbReference>
<dbReference type="FunFam" id="2.60.40.60:FF:000092">
    <property type="entry name" value="Protocadherin 8"/>
    <property type="match status" value="1"/>
</dbReference>
<dbReference type="GO" id="GO:0005886">
    <property type="term" value="C:plasma membrane"/>
    <property type="evidence" value="ECO:0007669"/>
    <property type="project" value="InterPro"/>
</dbReference>
<dbReference type="CTD" id="20214348"/>
<keyword evidence="3" id="KW-0677">Repeat</keyword>
<name>T1FZV0_HELRO</name>
<dbReference type="Gene3D" id="2.60.40.60">
    <property type="entry name" value="Cadherins"/>
    <property type="match status" value="3"/>
</dbReference>
<dbReference type="PANTHER" id="PTHR24028">
    <property type="entry name" value="CADHERIN-87A"/>
    <property type="match status" value="1"/>
</dbReference>
<feature type="domain" description="Cadherin" evidence="9">
    <location>
        <begin position="141"/>
        <end position="262"/>
    </location>
</feature>
<evidence type="ECO:0000259" key="9">
    <source>
        <dbReference type="PROSITE" id="PS50268"/>
    </source>
</evidence>
<keyword evidence="12" id="KW-1185">Reference proteome</keyword>
<dbReference type="eggNOG" id="KOG1219">
    <property type="taxonomic scope" value="Eukaryota"/>
</dbReference>
<dbReference type="PRINTS" id="PR00205">
    <property type="entry name" value="CADHERIN"/>
</dbReference>
<dbReference type="PANTHER" id="PTHR24028:SF328">
    <property type="entry name" value="CADHERIN-3"/>
    <property type="match status" value="1"/>
</dbReference>
<dbReference type="GO" id="GO:0005509">
    <property type="term" value="F:calcium ion binding"/>
    <property type="evidence" value="ECO:0007669"/>
    <property type="project" value="UniProtKB-UniRule"/>
</dbReference>
<dbReference type="PROSITE" id="PS50268">
    <property type="entry name" value="CADHERIN_2"/>
    <property type="match status" value="3"/>
</dbReference>
<reference evidence="11" key="3">
    <citation type="submission" date="2015-06" db="UniProtKB">
        <authorList>
            <consortium name="EnsemblMetazoa"/>
        </authorList>
    </citation>
    <scope>IDENTIFICATION</scope>
</reference>
<sequence length="360" mass="39569">MSLPSPPRHLIYVDVSIVSGGSLPIPTPTFPRPVINVSFAENVPSTKVQIDTAKDRSGSDNNNIEYSIVQDEGSDKFLLTLNRTASKTLLYLSNKVPLDREEMDRYVLNVSAQDDGIPVRIGYLKVNVLVLDANDNAPTFSSELYELNISESAPMNAFVFQMTASDVDSGPNGSVKYRLIDSYDGQFAIDSNSGDVTVAKSPLNCPSSCLISTNSMRAQTRSCSEFTCMISVEAFDSGQPQMSSRSYLAIYLLAENNHSPVTSFTNVQSNNTLFLSMNSLKDETVISIVKISDDDRGDNGRVTLSLTSGNELSVFRLDPSSISVMYLLKIANVDVERRAKKLIYNLNFLASDFGTPRRWS</sequence>
<dbReference type="HOGENOM" id="CLU_770680_0_0_1"/>
<keyword evidence="6" id="KW-0472">Membrane</keyword>
<evidence type="ECO:0000256" key="8">
    <source>
        <dbReference type="PROSITE-ProRule" id="PRU00043"/>
    </source>
</evidence>
<dbReference type="SUPFAM" id="SSF49313">
    <property type="entry name" value="Cadherin-like"/>
    <property type="match status" value="3"/>
</dbReference>
<evidence type="ECO:0000256" key="3">
    <source>
        <dbReference type="ARBA" id="ARBA00022737"/>
    </source>
</evidence>
<feature type="domain" description="Cadherin" evidence="9">
    <location>
        <begin position="31"/>
        <end position="140"/>
    </location>
</feature>
<evidence type="ECO:0000256" key="2">
    <source>
        <dbReference type="ARBA" id="ARBA00022692"/>
    </source>
</evidence>
<organism evidence="11 12">
    <name type="scientific">Helobdella robusta</name>
    <name type="common">Californian leech</name>
    <dbReference type="NCBI Taxonomy" id="6412"/>
    <lineage>
        <taxon>Eukaryota</taxon>
        <taxon>Metazoa</taxon>
        <taxon>Spiralia</taxon>
        <taxon>Lophotrochozoa</taxon>
        <taxon>Annelida</taxon>
        <taxon>Clitellata</taxon>
        <taxon>Hirudinea</taxon>
        <taxon>Rhynchobdellida</taxon>
        <taxon>Glossiphoniidae</taxon>
        <taxon>Helobdella</taxon>
    </lineage>
</organism>
<dbReference type="KEGG" id="hro:HELRODRAFT_69413"/>
<evidence type="ECO:0000313" key="11">
    <source>
        <dbReference type="EnsemblMetazoa" id="HelroP69413"/>
    </source>
</evidence>
<proteinExistence type="predicted"/>
<dbReference type="GeneID" id="20214348"/>
<gene>
    <name evidence="11" type="primary">20214348</name>
    <name evidence="10" type="ORF">HELRODRAFT_69413</name>
</gene>
<dbReference type="Proteomes" id="UP000015101">
    <property type="component" value="Unassembled WGS sequence"/>
</dbReference>
<reference evidence="10 12" key="2">
    <citation type="journal article" date="2013" name="Nature">
        <title>Insights into bilaterian evolution from three spiralian genomes.</title>
        <authorList>
            <person name="Simakov O."/>
            <person name="Marletaz F."/>
            <person name="Cho S.J."/>
            <person name="Edsinger-Gonzales E."/>
            <person name="Havlak P."/>
            <person name="Hellsten U."/>
            <person name="Kuo D.H."/>
            <person name="Larsson T."/>
            <person name="Lv J."/>
            <person name="Arendt D."/>
            <person name="Savage R."/>
            <person name="Osoegawa K."/>
            <person name="de Jong P."/>
            <person name="Grimwood J."/>
            <person name="Chapman J.A."/>
            <person name="Shapiro H."/>
            <person name="Aerts A."/>
            <person name="Otillar R.P."/>
            <person name="Terry A.Y."/>
            <person name="Boore J.L."/>
            <person name="Grigoriev I.V."/>
            <person name="Lindberg D.R."/>
            <person name="Seaver E.C."/>
            <person name="Weisblat D.A."/>
            <person name="Putnam N.H."/>
            <person name="Rokhsar D.S."/>
        </authorList>
    </citation>
    <scope>NUCLEOTIDE SEQUENCE</scope>
</reference>
<comment type="subcellular location">
    <subcellularLocation>
        <location evidence="1">Membrane</location>
        <topology evidence="1">Single-pass membrane protein</topology>
    </subcellularLocation>
</comment>
<dbReference type="InParanoid" id="T1FZV0"/>
<dbReference type="Pfam" id="PF00028">
    <property type="entry name" value="Cadherin"/>
    <property type="match status" value="2"/>
</dbReference>
<dbReference type="AlphaFoldDB" id="T1FZV0"/>
<evidence type="ECO:0000313" key="12">
    <source>
        <dbReference type="Proteomes" id="UP000015101"/>
    </source>
</evidence>
<reference evidence="12" key="1">
    <citation type="submission" date="2012-12" db="EMBL/GenBank/DDBJ databases">
        <authorList>
            <person name="Hellsten U."/>
            <person name="Grimwood J."/>
            <person name="Chapman J.A."/>
            <person name="Shapiro H."/>
            <person name="Aerts A."/>
            <person name="Otillar R.P."/>
            <person name="Terry A.Y."/>
            <person name="Boore J.L."/>
            <person name="Simakov O."/>
            <person name="Marletaz F."/>
            <person name="Cho S.-J."/>
            <person name="Edsinger-Gonzales E."/>
            <person name="Havlak P."/>
            <person name="Kuo D.-H."/>
            <person name="Larsson T."/>
            <person name="Lv J."/>
            <person name="Arendt D."/>
            <person name="Savage R."/>
            <person name="Osoegawa K."/>
            <person name="de Jong P."/>
            <person name="Lindberg D.R."/>
            <person name="Seaver E.C."/>
            <person name="Weisblat D.A."/>
            <person name="Putnam N.H."/>
            <person name="Grigoriev I.V."/>
            <person name="Rokhsar D.S."/>
        </authorList>
    </citation>
    <scope>NUCLEOTIDE SEQUENCE</scope>
</reference>
<dbReference type="EMBL" id="KB097639">
    <property type="protein sequence ID" value="ESN92564.1"/>
    <property type="molecule type" value="Genomic_DNA"/>
</dbReference>
<dbReference type="STRING" id="6412.T1FZV0"/>
<dbReference type="InterPro" id="IPR050174">
    <property type="entry name" value="Protocadherin/Cadherin-CA"/>
</dbReference>
<dbReference type="InterPro" id="IPR002126">
    <property type="entry name" value="Cadherin-like_dom"/>
</dbReference>
<keyword evidence="5" id="KW-1133">Transmembrane helix</keyword>
<keyword evidence="4 8" id="KW-0106">Calcium</keyword>
<keyword evidence="7" id="KW-0325">Glycoprotein</keyword>
<feature type="domain" description="Cadherin" evidence="9">
    <location>
        <begin position="267"/>
        <end position="356"/>
    </location>
</feature>
<dbReference type="InterPro" id="IPR020894">
    <property type="entry name" value="Cadherin_CS"/>
</dbReference>
<dbReference type="OrthoDB" id="6252479at2759"/>
<dbReference type="CDD" id="cd11304">
    <property type="entry name" value="Cadherin_repeat"/>
    <property type="match status" value="3"/>
</dbReference>
<evidence type="ECO:0000256" key="7">
    <source>
        <dbReference type="ARBA" id="ARBA00023180"/>
    </source>
</evidence>
<protein>
    <recommendedName>
        <fullName evidence="9">Cadherin domain-containing protein</fullName>
    </recommendedName>
</protein>
<evidence type="ECO:0000256" key="6">
    <source>
        <dbReference type="ARBA" id="ARBA00023136"/>
    </source>
</evidence>
<dbReference type="PROSITE" id="PS00232">
    <property type="entry name" value="CADHERIN_1"/>
    <property type="match status" value="1"/>
</dbReference>
<dbReference type="GO" id="GO:0007156">
    <property type="term" value="P:homophilic cell adhesion via plasma membrane adhesion molecules"/>
    <property type="evidence" value="ECO:0007669"/>
    <property type="project" value="InterPro"/>
</dbReference>
<dbReference type="SMART" id="SM00112">
    <property type="entry name" value="CA"/>
    <property type="match status" value="2"/>
</dbReference>
<accession>T1FZV0</accession>
<keyword evidence="2" id="KW-0812">Transmembrane</keyword>
<dbReference type="OMA" id="XRETIDR"/>
<dbReference type="EnsemblMetazoa" id="HelroT69413">
    <property type="protein sequence ID" value="HelroP69413"/>
    <property type="gene ID" value="HelroG69413"/>
</dbReference>